<evidence type="ECO:0000313" key="1">
    <source>
        <dbReference type="EMBL" id="CAE6459293.1"/>
    </source>
</evidence>
<reference evidence="1" key="1">
    <citation type="submission" date="2021-01" db="EMBL/GenBank/DDBJ databases">
        <authorList>
            <person name="Kaushik A."/>
        </authorList>
    </citation>
    <scope>NUCLEOTIDE SEQUENCE</scope>
    <source>
        <strain evidence="1">AG1-1B</strain>
    </source>
</reference>
<dbReference type="EMBL" id="CAJMWQ010001680">
    <property type="protein sequence ID" value="CAE6459293.1"/>
    <property type="molecule type" value="Genomic_DNA"/>
</dbReference>
<proteinExistence type="predicted"/>
<organism evidence="1 2">
    <name type="scientific">Rhizoctonia solani</name>
    <dbReference type="NCBI Taxonomy" id="456999"/>
    <lineage>
        <taxon>Eukaryota</taxon>
        <taxon>Fungi</taxon>
        <taxon>Dikarya</taxon>
        <taxon>Basidiomycota</taxon>
        <taxon>Agaricomycotina</taxon>
        <taxon>Agaricomycetes</taxon>
        <taxon>Cantharellales</taxon>
        <taxon>Ceratobasidiaceae</taxon>
        <taxon>Rhizoctonia</taxon>
    </lineage>
</organism>
<dbReference type="Proteomes" id="UP000663826">
    <property type="component" value="Unassembled WGS sequence"/>
</dbReference>
<evidence type="ECO:0000313" key="2">
    <source>
        <dbReference type="Proteomes" id="UP000663826"/>
    </source>
</evidence>
<protein>
    <submittedName>
        <fullName evidence="1">Uncharacterized protein</fullName>
    </submittedName>
</protein>
<accession>A0A8H3BL88</accession>
<gene>
    <name evidence="1" type="ORF">RDB_LOCUS86707</name>
</gene>
<comment type="caution">
    <text evidence="1">The sequence shown here is derived from an EMBL/GenBank/DDBJ whole genome shotgun (WGS) entry which is preliminary data.</text>
</comment>
<dbReference type="AlphaFoldDB" id="A0A8H3BL88"/>
<sequence length="128" mass="14418">MISRGKEESFWGTYAEEWEKPPRVTAEPPKWEKYVGNKILRVVISKLFGFTAALLESIPIIGIGFNISNRIASCMWAHDLEKRQDLFRRGELKPLPPRIVTLDNGEKIELAPSRHAGAGLTKEKVTGS</sequence>
<name>A0A8H3BL88_9AGAM</name>